<proteinExistence type="inferred from homology"/>
<keyword evidence="5" id="KW-0378">Hydrolase</keyword>
<dbReference type="EMBL" id="BBWV01000003">
    <property type="protein sequence ID" value="GAO44287.1"/>
    <property type="molecule type" value="Genomic_DNA"/>
</dbReference>
<keyword evidence="13" id="KW-1185">Reference proteome</keyword>
<dbReference type="Gene3D" id="3.40.390.10">
    <property type="entry name" value="Collagenase (Catalytic Domain)"/>
    <property type="match status" value="1"/>
</dbReference>
<evidence type="ECO:0000256" key="9">
    <source>
        <dbReference type="SAM" id="SignalP"/>
    </source>
</evidence>
<feature type="domain" description="Peptidase M43 pregnancy-associated plasma-A" evidence="10">
    <location>
        <begin position="125"/>
        <end position="263"/>
    </location>
</feature>
<dbReference type="GO" id="GO:0006508">
    <property type="term" value="P:proteolysis"/>
    <property type="evidence" value="ECO:0007669"/>
    <property type="project" value="UniProtKB-KW"/>
</dbReference>
<evidence type="ECO:0000313" key="12">
    <source>
        <dbReference type="EMBL" id="GAO44287.1"/>
    </source>
</evidence>
<evidence type="ECO:0000256" key="3">
    <source>
        <dbReference type="ARBA" id="ARBA00022723"/>
    </source>
</evidence>
<dbReference type="AlphaFoldDB" id="A0A0E9N2Q2"/>
<dbReference type="Proteomes" id="UP000033121">
    <property type="component" value="Unassembled WGS sequence"/>
</dbReference>
<dbReference type="Pfam" id="PF18962">
    <property type="entry name" value="Por_Secre_tail"/>
    <property type="match status" value="1"/>
</dbReference>
<keyword evidence="8" id="KW-1015">Disulfide bond</keyword>
<dbReference type="NCBIfam" id="TIGR04183">
    <property type="entry name" value="Por_Secre_tail"/>
    <property type="match status" value="1"/>
</dbReference>
<evidence type="ECO:0000256" key="6">
    <source>
        <dbReference type="ARBA" id="ARBA00022833"/>
    </source>
</evidence>
<feature type="signal peptide" evidence="9">
    <location>
        <begin position="1"/>
        <end position="21"/>
    </location>
</feature>
<sequence length="379" mass="41361">MRRIIFLSLICLIGLAPALPAQEKRSSITIPVVVHILYSDATSRVTEERVHDQIEALNRDFNAENVELAQLPDYFKQVAGNASISFQLAKTDPGGNSTSGIVYKATGIGVFSTDNRIKFSNKGGDDAWPRDHYLNIWVGNLIGGISGYTSSPDDAAELDGIVLNRSVFGNGINNPEHNMGRIAVHEAGHWLGLKHIWGDSYCGDDGIDDTPKQKSYHLGCPQGQIFSCEGNTTGDMYMNYMDRTNDHCMSLFTRGQVARMRSLFEPGQLRHPLLSSGGLVNDGTPIEPGWQADKVQPVVATIGMKAYPVPANDVLKITITGKDQAALKDLTIFNMMGQPVMVAQMKGGTAQLDVSRLQKGQYVVKGDQPGVRPLIFTKL</sequence>
<feature type="chain" id="PRO_5002430177" evidence="9">
    <location>
        <begin position="22"/>
        <end position="379"/>
    </location>
</feature>
<keyword evidence="3" id="KW-0479">Metal-binding</keyword>
<evidence type="ECO:0000256" key="2">
    <source>
        <dbReference type="ARBA" id="ARBA00022670"/>
    </source>
</evidence>
<reference evidence="12 13" key="1">
    <citation type="submission" date="2015-04" db="EMBL/GenBank/DDBJ databases">
        <title>Whole genome shotgun sequence of Flavihumibacter petaseus NBRC 106054.</title>
        <authorList>
            <person name="Miyazawa S."/>
            <person name="Hosoyama A."/>
            <person name="Hashimoto M."/>
            <person name="Noguchi M."/>
            <person name="Tsuchikane K."/>
            <person name="Ohji S."/>
            <person name="Yamazoe A."/>
            <person name="Ichikawa N."/>
            <person name="Kimura A."/>
            <person name="Fujita N."/>
        </authorList>
    </citation>
    <scope>NUCLEOTIDE SEQUENCE [LARGE SCALE GENOMIC DNA]</scope>
    <source>
        <strain evidence="12 13">NBRC 106054</strain>
    </source>
</reference>
<evidence type="ECO:0000256" key="8">
    <source>
        <dbReference type="ARBA" id="ARBA00023157"/>
    </source>
</evidence>
<dbReference type="PANTHER" id="PTHR47466">
    <property type="match status" value="1"/>
</dbReference>
<dbReference type="PANTHER" id="PTHR47466:SF1">
    <property type="entry name" value="METALLOPROTEASE MEP1 (AFU_ORTHOLOGUE AFUA_1G07730)-RELATED"/>
    <property type="match status" value="1"/>
</dbReference>
<evidence type="ECO:0000259" key="11">
    <source>
        <dbReference type="Pfam" id="PF18962"/>
    </source>
</evidence>
<keyword evidence="4 9" id="KW-0732">Signal</keyword>
<dbReference type="GO" id="GO:0008237">
    <property type="term" value="F:metallopeptidase activity"/>
    <property type="evidence" value="ECO:0007669"/>
    <property type="project" value="UniProtKB-KW"/>
</dbReference>
<evidence type="ECO:0000256" key="7">
    <source>
        <dbReference type="ARBA" id="ARBA00023049"/>
    </source>
</evidence>
<gene>
    <name evidence="12" type="ORF">FPE01S_03_03250</name>
</gene>
<dbReference type="GO" id="GO:0046872">
    <property type="term" value="F:metal ion binding"/>
    <property type="evidence" value="ECO:0007669"/>
    <property type="project" value="UniProtKB-KW"/>
</dbReference>
<evidence type="ECO:0000256" key="4">
    <source>
        <dbReference type="ARBA" id="ARBA00022729"/>
    </source>
</evidence>
<dbReference type="RefSeq" id="WP_052955932.1">
    <property type="nucleotide sequence ID" value="NZ_BBWV01000003.1"/>
</dbReference>
<evidence type="ECO:0000313" key="13">
    <source>
        <dbReference type="Proteomes" id="UP000033121"/>
    </source>
</evidence>
<keyword evidence="2" id="KW-0645">Protease</keyword>
<feature type="domain" description="Secretion system C-terminal sorting" evidence="11">
    <location>
        <begin position="307"/>
        <end position="365"/>
    </location>
</feature>
<dbReference type="SUPFAM" id="SSF55486">
    <property type="entry name" value="Metalloproteases ('zincins'), catalytic domain"/>
    <property type="match status" value="1"/>
</dbReference>
<organism evidence="12 13">
    <name type="scientific">Flavihumibacter petaseus NBRC 106054</name>
    <dbReference type="NCBI Taxonomy" id="1220578"/>
    <lineage>
        <taxon>Bacteria</taxon>
        <taxon>Pseudomonadati</taxon>
        <taxon>Bacteroidota</taxon>
        <taxon>Chitinophagia</taxon>
        <taxon>Chitinophagales</taxon>
        <taxon>Chitinophagaceae</taxon>
        <taxon>Flavihumibacter</taxon>
    </lineage>
</organism>
<evidence type="ECO:0000259" key="10">
    <source>
        <dbReference type="Pfam" id="PF05572"/>
    </source>
</evidence>
<comment type="caution">
    <text evidence="12">The sequence shown here is derived from an EMBL/GenBank/DDBJ whole genome shotgun (WGS) entry which is preliminary data.</text>
</comment>
<dbReference type="InterPro" id="IPR026444">
    <property type="entry name" value="Secre_tail"/>
</dbReference>
<protein>
    <submittedName>
        <fullName evidence="12">Peptidase M43 family protein</fullName>
    </submittedName>
</protein>
<dbReference type="Pfam" id="PF05572">
    <property type="entry name" value="Peptidase_M43"/>
    <property type="match status" value="1"/>
</dbReference>
<keyword evidence="7" id="KW-0482">Metalloprotease</keyword>
<evidence type="ECO:0000256" key="5">
    <source>
        <dbReference type="ARBA" id="ARBA00022801"/>
    </source>
</evidence>
<name>A0A0E9N2Q2_9BACT</name>
<dbReference type="InterPro" id="IPR008754">
    <property type="entry name" value="Peptidase_M43"/>
</dbReference>
<evidence type="ECO:0000256" key="1">
    <source>
        <dbReference type="ARBA" id="ARBA00008721"/>
    </source>
</evidence>
<dbReference type="CDD" id="cd04275">
    <property type="entry name" value="ZnMc_pappalysin_like"/>
    <property type="match status" value="1"/>
</dbReference>
<dbReference type="InterPro" id="IPR024079">
    <property type="entry name" value="MetalloPept_cat_dom_sf"/>
</dbReference>
<comment type="similarity">
    <text evidence="1">Belongs to the peptidase M43B family.</text>
</comment>
<accession>A0A0E9N2Q2</accession>
<dbReference type="STRING" id="1220578.FPE01S_03_03250"/>
<keyword evidence="6" id="KW-0862">Zinc</keyword>